<reference evidence="12" key="2">
    <citation type="journal article" date="2021" name="PeerJ">
        <title>Extensive microbial diversity within the chicken gut microbiome revealed by metagenomics and culture.</title>
        <authorList>
            <person name="Gilroy R."/>
            <person name="Ravi A."/>
            <person name="Getino M."/>
            <person name="Pursley I."/>
            <person name="Horton D.L."/>
            <person name="Alikhan N.F."/>
            <person name="Baker D."/>
            <person name="Gharbi K."/>
            <person name="Hall N."/>
            <person name="Watson M."/>
            <person name="Adriaenssens E.M."/>
            <person name="Foster-Nyarko E."/>
            <person name="Jarju S."/>
            <person name="Secka A."/>
            <person name="Antonio M."/>
            <person name="Oren A."/>
            <person name="Chaudhuri R.R."/>
            <person name="La Ragione R."/>
            <person name="Hildebrand F."/>
            <person name="Pallen M.J."/>
        </authorList>
    </citation>
    <scope>NUCLEOTIDE SEQUENCE</scope>
    <source>
        <strain evidence="12">CHK184-25365</strain>
    </source>
</reference>
<evidence type="ECO:0000259" key="11">
    <source>
        <dbReference type="SMART" id="SM00478"/>
    </source>
</evidence>
<accession>A0A9D1AJ38</accession>
<keyword evidence="3 10" id="KW-0479">Metal-binding</keyword>
<evidence type="ECO:0000256" key="5">
    <source>
        <dbReference type="ARBA" id="ARBA00022801"/>
    </source>
</evidence>
<dbReference type="EC" id="4.2.99.18" evidence="10"/>
<reference evidence="12" key="1">
    <citation type="submission" date="2020-10" db="EMBL/GenBank/DDBJ databases">
        <authorList>
            <person name="Gilroy R."/>
        </authorList>
    </citation>
    <scope>NUCLEOTIDE SEQUENCE</scope>
    <source>
        <strain evidence="12">CHK184-25365</strain>
    </source>
</reference>
<evidence type="ECO:0000256" key="2">
    <source>
        <dbReference type="ARBA" id="ARBA00022485"/>
    </source>
</evidence>
<dbReference type="HAMAP" id="MF_00942">
    <property type="entry name" value="Nth"/>
    <property type="match status" value="1"/>
</dbReference>
<keyword evidence="10" id="KW-0456">Lyase</keyword>
<keyword evidence="8 10" id="KW-0234">DNA repair</keyword>
<organism evidence="12 13">
    <name type="scientific">Candidatus Egerieicola pullicola</name>
    <dbReference type="NCBI Taxonomy" id="2840775"/>
    <lineage>
        <taxon>Bacteria</taxon>
        <taxon>Bacillati</taxon>
        <taxon>Bacillota</taxon>
        <taxon>Clostridia</taxon>
        <taxon>Eubacteriales</taxon>
        <taxon>Oscillospiraceae</taxon>
        <taxon>Oscillospiraceae incertae sedis</taxon>
        <taxon>Candidatus Egerieicola</taxon>
    </lineage>
</organism>
<keyword evidence="12" id="KW-0540">Nuclease</keyword>
<evidence type="ECO:0000256" key="6">
    <source>
        <dbReference type="ARBA" id="ARBA00023004"/>
    </source>
</evidence>
<feature type="domain" description="HhH-GPD" evidence="11">
    <location>
        <begin position="39"/>
        <end position="186"/>
    </location>
</feature>
<comment type="cofactor">
    <cofactor evidence="10">
        <name>[4Fe-4S] cluster</name>
        <dbReference type="ChEBI" id="CHEBI:49883"/>
    </cofactor>
    <text evidence="10">Binds 1 [4Fe-4S] cluster.</text>
</comment>
<keyword evidence="7 10" id="KW-0411">Iron-sulfur</keyword>
<feature type="binding site" evidence="10">
    <location>
        <position position="195"/>
    </location>
    <ligand>
        <name>[4Fe-4S] cluster</name>
        <dbReference type="ChEBI" id="CHEBI:49883"/>
    </ligand>
</feature>
<dbReference type="Gene3D" id="1.10.340.30">
    <property type="entry name" value="Hypothetical protein, domain 2"/>
    <property type="match status" value="1"/>
</dbReference>
<name>A0A9D1AJ38_9FIRM</name>
<dbReference type="Pfam" id="PF00730">
    <property type="entry name" value="HhH-GPD"/>
    <property type="match status" value="1"/>
</dbReference>
<keyword evidence="6 10" id="KW-0408">Iron</keyword>
<dbReference type="Pfam" id="PF00633">
    <property type="entry name" value="HHH"/>
    <property type="match status" value="1"/>
</dbReference>
<evidence type="ECO:0000256" key="7">
    <source>
        <dbReference type="ARBA" id="ARBA00023014"/>
    </source>
</evidence>
<dbReference type="InterPro" id="IPR011257">
    <property type="entry name" value="DNA_glycosylase"/>
</dbReference>
<feature type="binding site" evidence="10">
    <location>
        <position position="188"/>
    </location>
    <ligand>
        <name>[4Fe-4S] cluster</name>
        <dbReference type="ChEBI" id="CHEBI:49883"/>
    </ligand>
</feature>
<dbReference type="InterPro" id="IPR023170">
    <property type="entry name" value="HhH_base_excis_C"/>
</dbReference>
<dbReference type="NCBIfam" id="TIGR01083">
    <property type="entry name" value="nth"/>
    <property type="match status" value="1"/>
</dbReference>
<dbReference type="GO" id="GO:0046872">
    <property type="term" value="F:metal ion binding"/>
    <property type="evidence" value="ECO:0007669"/>
    <property type="project" value="UniProtKB-KW"/>
</dbReference>
<dbReference type="EMBL" id="DVGY01000107">
    <property type="protein sequence ID" value="HIR41142.1"/>
    <property type="molecule type" value="Genomic_DNA"/>
</dbReference>
<dbReference type="CDD" id="cd00056">
    <property type="entry name" value="ENDO3c"/>
    <property type="match status" value="1"/>
</dbReference>
<comment type="caution">
    <text evidence="12">The sequence shown here is derived from an EMBL/GenBank/DDBJ whole genome shotgun (WGS) entry which is preliminary data.</text>
</comment>
<dbReference type="FunFam" id="1.10.340.30:FF:000001">
    <property type="entry name" value="Endonuclease III"/>
    <property type="match status" value="1"/>
</dbReference>
<gene>
    <name evidence="10 12" type="primary">nth</name>
    <name evidence="12" type="ORF">IAB36_04880</name>
</gene>
<dbReference type="Proteomes" id="UP000886749">
    <property type="component" value="Unassembled WGS sequence"/>
</dbReference>
<dbReference type="GO" id="GO:0019104">
    <property type="term" value="F:DNA N-glycosylase activity"/>
    <property type="evidence" value="ECO:0007669"/>
    <property type="project" value="UniProtKB-UniRule"/>
</dbReference>
<evidence type="ECO:0000256" key="1">
    <source>
        <dbReference type="ARBA" id="ARBA00008343"/>
    </source>
</evidence>
<comment type="function">
    <text evidence="10">DNA repair enzyme that has both DNA N-glycosylase activity and AP-lyase activity. The DNA N-glycosylase activity releases various damaged pyrimidines from DNA by cleaving the N-glycosidic bond, leaving an AP (apurinic/apyrimidinic) site. The AP-lyase activity cleaves the phosphodiester bond 3' to the AP site by a beta-elimination, leaving a 3'-terminal unsaturated sugar and a product with a terminal 5'-phosphate.</text>
</comment>
<feature type="binding site" evidence="10">
    <location>
        <position position="198"/>
    </location>
    <ligand>
        <name>[4Fe-4S] cluster</name>
        <dbReference type="ChEBI" id="CHEBI:49883"/>
    </ligand>
</feature>
<keyword evidence="9 10" id="KW-0326">Glycosidase</keyword>
<evidence type="ECO:0000256" key="10">
    <source>
        <dbReference type="HAMAP-Rule" id="MF_00942"/>
    </source>
</evidence>
<dbReference type="SUPFAM" id="SSF48150">
    <property type="entry name" value="DNA-glycosylase"/>
    <property type="match status" value="1"/>
</dbReference>
<keyword evidence="4 10" id="KW-0227">DNA damage</keyword>
<dbReference type="GO" id="GO:0006285">
    <property type="term" value="P:base-excision repair, AP site formation"/>
    <property type="evidence" value="ECO:0007669"/>
    <property type="project" value="TreeGrafter"/>
</dbReference>
<dbReference type="AlphaFoldDB" id="A0A9D1AJ38"/>
<feature type="binding site" evidence="10">
    <location>
        <position position="204"/>
    </location>
    <ligand>
        <name>[4Fe-4S] cluster</name>
        <dbReference type="ChEBI" id="CHEBI:49883"/>
    </ligand>
</feature>
<keyword evidence="5 10" id="KW-0378">Hydrolase</keyword>
<protein>
    <recommendedName>
        <fullName evidence="10">Endonuclease III</fullName>
        <ecNumber evidence="10">4.2.99.18</ecNumber>
    </recommendedName>
    <alternativeName>
        <fullName evidence="10">DNA-(apurinic or apyrimidinic site) lyase</fullName>
    </alternativeName>
</protein>
<keyword evidence="10" id="KW-0238">DNA-binding</keyword>
<dbReference type="GO" id="GO:0051539">
    <property type="term" value="F:4 iron, 4 sulfur cluster binding"/>
    <property type="evidence" value="ECO:0007669"/>
    <property type="project" value="UniProtKB-UniRule"/>
</dbReference>
<dbReference type="InterPro" id="IPR005759">
    <property type="entry name" value="Nth"/>
</dbReference>
<evidence type="ECO:0000256" key="4">
    <source>
        <dbReference type="ARBA" id="ARBA00022763"/>
    </source>
</evidence>
<evidence type="ECO:0000256" key="9">
    <source>
        <dbReference type="ARBA" id="ARBA00023295"/>
    </source>
</evidence>
<dbReference type="GO" id="GO:0140078">
    <property type="term" value="F:class I DNA-(apurinic or apyrimidinic site) endonuclease activity"/>
    <property type="evidence" value="ECO:0007669"/>
    <property type="project" value="UniProtKB-EC"/>
</dbReference>
<dbReference type="GO" id="GO:0003677">
    <property type="term" value="F:DNA binding"/>
    <property type="evidence" value="ECO:0007669"/>
    <property type="project" value="UniProtKB-UniRule"/>
</dbReference>
<evidence type="ECO:0000256" key="8">
    <source>
        <dbReference type="ARBA" id="ARBA00023204"/>
    </source>
</evidence>
<comment type="catalytic activity">
    <reaction evidence="10">
        <text>2'-deoxyribonucleotide-(2'-deoxyribose 5'-phosphate)-2'-deoxyribonucleotide-DNA = a 3'-end 2'-deoxyribonucleotide-(2,3-dehydro-2,3-deoxyribose 5'-phosphate)-DNA + a 5'-end 5'-phospho-2'-deoxyribonucleoside-DNA + H(+)</text>
        <dbReference type="Rhea" id="RHEA:66592"/>
        <dbReference type="Rhea" id="RHEA-COMP:13180"/>
        <dbReference type="Rhea" id="RHEA-COMP:16897"/>
        <dbReference type="Rhea" id="RHEA-COMP:17067"/>
        <dbReference type="ChEBI" id="CHEBI:15378"/>
        <dbReference type="ChEBI" id="CHEBI:136412"/>
        <dbReference type="ChEBI" id="CHEBI:157695"/>
        <dbReference type="ChEBI" id="CHEBI:167181"/>
        <dbReference type="EC" id="4.2.99.18"/>
    </reaction>
</comment>
<dbReference type="InterPro" id="IPR003265">
    <property type="entry name" value="HhH-GPD_domain"/>
</dbReference>
<comment type="similarity">
    <text evidence="1 10">Belongs to the Nth/MutY family.</text>
</comment>
<sequence length="225" mass="24700">MTKKQRAEKAVQLLKEKYPLAECSLEYRHPYELLISTRLSAQCTDARVNIVTKELFGKYDTLEKLANAEYEDILAIVKPCGLGNTKAKDVIGIAKGLLERFDGQVPATMEELTSLPGVGRKTANLILGDVFHLPAIVTDTHCIRICGRLGLTDSTNPAVVEKQLKAIVPPQEGSDFCHRLVHFGREVCKAQKPVCEECTLREICKNPPKAKPGKTASAAKKASSK</sequence>
<evidence type="ECO:0000313" key="13">
    <source>
        <dbReference type="Proteomes" id="UP000886749"/>
    </source>
</evidence>
<dbReference type="PIRSF" id="PIRSF001435">
    <property type="entry name" value="Nth"/>
    <property type="match status" value="1"/>
</dbReference>
<dbReference type="InterPro" id="IPR000445">
    <property type="entry name" value="HhH_motif"/>
</dbReference>
<dbReference type="SMART" id="SM00478">
    <property type="entry name" value="ENDO3c"/>
    <property type="match status" value="1"/>
</dbReference>
<dbReference type="PANTHER" id="PTHR10359">
    <property type="entry name" value="A/G-SPECIFIC ADENINE GLYCOSYLASE/ENDONUCLEASE III"/>
    <property type="match status" value="1"/>
</dbReference>
<evidence type="ECO:0000256" key="3">
    <source>
        <dbReference type="ARBA" id="ARBA00022723"/>
    </source>
</evidence>
<keyword evidence="12" id="KW-0255">Endonuclease</keyword>
<proteinExistence type="inferred from homology"/>
<evidence type="ECO:0000313" key="12">
    <source>
        <dbReference type="EMBL" id="HIR41142.1"/>
    </source>
</evidence>
<dbReference type="Gene3D" id="1.10.1670.10">
    <property type="entry name" value="Helix-hairpin-Helix base-excision DNA repair enzymes (C-terminal)"/>
    <property type="match status" value="1"/>
</dbReference>
<keyword evidence="2 10" id="KW-0004">4Fe-4S</keyword>
<dbReference type="PANTHER" id="PTHR10359:SF18">
    <property type="entry name" value="ENDONUCLEASE III"/>
    <property type="match status" value="1"/>
</dbReference>